<reference evidence="2 3" key="1">
    <citation type="submission" date="2020-02" db="EMBL/GenBank/DDBJ databases">
        <title>Draft genome sequence of Haematococcus lacustris strain NIES-144.</title>
        <authorList>
            <person name="Morimoto D."/>
            <person name="Nakagawa S."/>
            <person name="Yoshida T."/>
            <person name="Sawayama S."/>
        </authorList>
    </citation>
    <scope>NUCLEOTIDE SEQUENCE [LARGE SCALE GENOMIC DNA]</scope>
    <source>
        <strain evidence="2 3">NIES-144</strain>
    </source>
</reference>
<dbReference type="GO" id="GO:0005524">
    <property type="term" value="F:ATP binding"/>
    <property type="evidence" value="ECO:0007669"/>
    <property type="project" value="InterPro"/>
</dbReference>
<evidence type="ECO:0000313" key="3">
    <source>
        <dbReference type="Proteomes" id="UP000485058"/>
    </source>
</evidence>
<dbReference type="SUPFAM" id="SSF56112">
    <property type="entry name" value="Protein kinase-like (PK-like)"/>
    <property type="match status" value="1"/>
</dbReference>
<dbReference type="Proteomes" id="UP000485058">
    <property type="component" value="Unassembled WGS sequence"/>
</dbReference>
<feature type="domain" description="Protein kinase" evidence="1">
    <location>
        <begin position="1"/>
        <end position="166"/>
    </location>
</feature>
<dbReference type="InterPro" id="IPR011009">
    <property type="entry name" value="Kinase-like_dom_sf"/>
</dbReference>
<sequence>MEFCDKGSLSRALAMFKLHEPVDSSTVNWDCWACLETLKEVVSALIFLHEHKILHGDLKAANVLLASDESDRRGWIAKVADFGLARVLKDKNHIKTQTFGTVTHMPPELLAKGTLSPSSDVYAVGVLMWELFTAEKVFKQLSDSEVILAVVTKKARPTFPSDCPSK</sequence>
<dbReference type="PROSITE" id="PS50011">
    <property type="entry name" value="PROTEIN_KINASE_DOM"/>
    <property type="match status" value="1"/>
</dbReference>
<dbReference type="InterPro" id="IPR000719">
    <property type="entry name" value="Prot_kinase_dom"/>
</dbReference>
<dbReference type="Pfam" id="PF00069">
    <property type="entry name" value="Pkinase"/>
    <property type="match status" value="1"/>
</dbReference>
<evidence type="ECO:0000313" key="2">
    <source>
        <dbReference type="EMBL" id="GFH13635.1"/>
    </source>
</evidence>
<dbReference type="SMART" id="SM00220">
    <property type="entry name" value="S_TKc"/>
    <property type="match status" value="1"/>
</dbReference>
<keyword evidence="2" id="KW-0808">Transferase</keyword>
<dbReference type="Gene3D" id="1.10.510.10">
    <property type="entry name" value="Transferase(Phosphotransferase) domain 1"/>
    <property type="match status" value="1"/>
</dbReference>
<dbReference type="EMBL" id="BLLF01000635">
    <property type="protein sequence ID" value="GFH13635.1"/>
    <property type="molecule type" value="Genomic_DNA"/>
</dbReference>
<dbReference type="PANTHER" id="PTHR44329">
    <property type="entry name" value="SERINE/THREONINE-PROTEIN KINASE TNNI3K-RELATED"/>
    <property type="match status" value="1"/>
</dbReference>
<proteinExistence type="predicted"/>
<name>A0A699YWP7_HAELA</name>
<gene>
    <name evidence="2" type="ORF">HaLaN_09563</name>
</gene>
<dbReference type="GO" id="GO:0004674">
    <property type="term" value="F:protein serine/threonine kinase activity"/>
    <property type="evidence" value="ECO:0007669"/>
    <property type="project" value="TreeGrafter"/>
</dbReference>
<dbReference type="AlphaFoldDB" id="A0A699YWP7"/>
<keyword evidence="3" id="KW-1185">Reference proteome</keyword>
<dbReference type="InterPro" id="IPR051681">
    <property type="entry name" value="Ser/Thr_Kinases-Pseudokinases"/>
</dbReference>
<accession>A0A699YWP7</accession>
<dbReference type="PANTHER" id="PTHR44329:SF214">
    <property type="entry name" value="PROTEIN KINASE DOMAIN-CONTAINING PROTEIN"/>
    <property type="match status" value="1"/>
</dbReference>
<protein>
    <submittedName>
        <fullName evidence="2">Protein kinase domain-containing protein</fullName>
    </submittedName>
</protein>
<dbReference type="InterPro" id="IPR008271">
    <property type="entry name" value="Ser/Thr_kinase_AS"/>
</dbReference>
<organism evidence="2 3">
    <name type="scientific">Haematococcus lacustris</name>
    <name type="common">Green alga</name>
    <name type="synonym">Haematococcus pluvialis</name>
    <dbReference type="NCBI Taxonomy" id="44745"/>
    <lineage>
        <taxon>Eukaryota</taxon>
        <taxon>Viridiplantae</taxon>
        <taxon>Chlorophyta</taxon>
        <taxon>core chlorophytes</taxon>
        <taxon>Chlorophyceae</taxon>
        <taxon>CS clade</taxon>
        <taxon>Chlamydomonadales</taxon>
        <taxon>Haematococcaceae</taxon>
        <taxon>Haematococcus</taxon>
    </lineage>
</organism>
<keyword evidence="2" id="KW-0418">Kinase</keyword>
<dbReference type="PROSITE" id="PS00108">
    <property type="entry name" value="PROTEIN_KINASE_ST"/>
    <property type="match status" value="1"/>
</dbReference>
<comment type="caution">
    <text evidence="2">The sequence shown here is derived from an EMBL/GenBank/DDBJ whole genome shotgun (WGS) entry which is preliminary data.</text>
</comment>
<evidence type="ECO:0000259" key="1">
    <source>
        <dbReference type="PROSITE" id="PS50011"/>
    </source>
</evidence>